<keyword evidence="5" id="KW-0285">Flavoprotein</keyword>
<dbReference type="SUPFAM" id="SSF51730">
    <property type="entry name" value="FAD-linked oxidoreductase"/>
    <property type="match status" value="1"/>
</dbReference>
<dbReference type="GeneID" id="63825417"/>
<dbReference type="GO" id="GO:0010133">
    <property type="term" value="P:L-proline catabolic process to L-glutamate"/>
    <property type="evidence" value="ECO:0007669"/>
    <property type="project" value="TreeGrafter"/>
</dbReference>
<dbReference type="STRING" id="1314785.A0A165FHW5"/>
<dbReference type="RefSeq" id="XP_040766737.1">
    <property type="nucleotide sequence ID" value="XM_040908388.1"/>
</dbReference>
<dbReference type="Proteomes" id="UP000076871">
    <property type="component" value="Unassembled WGS sequence"/>
</dbReference>
<proteinExistence type="inferred from homology"/>
<comment type="catalytic activity">
    <reaction evidence="5">
        <text>L-proline + a quinone = (S)-1-pyrroline-5-carboxylate + a quinol + H(+)</text>
        <dbReference type="Rhea" id="RHEA:23784"/>
        <dbReference type="ChEBI" id="CHEBI:15378"/>
        <dbReference type="ChEBI" id="CHEBI:17388"/>
        <dbReference type="ChEBI" id="CHEBI:24646"/>
        <dbReference type="ChEBI" id="CHEBI:60039"/>
        <dbReference type="ChEBI" id="CHEBI:132124"/>
        <dbReference type="EC" id="1.5.5.2"/>
    </reaction>
</comment>
<feature type="region of interest" description="Disordered" evidence="6">
    <location>
        <begin position="400"/>
        <end position="428"/>
    </location>
</feature>
<dbReference type="InterPro" id="IPR002872">
    <property type="entry name" value="Proline_DH_dom"/>
</dbReference>
<dbReference type="Pfam" id="PF01619">
    <property type="entry name" value="Pro_dh"/>
    <property type="match status" value="1"/>
</dbReference>
<name>A0A165FHW5_9APHY</name>
<dbReference type="AlphaFoldDB" id="A0A165FHW5"/>
<dbReference type="GO" id="GO:0004657">
    <property type="term" value="F:proline dehydrogenase activity"/>
    <property type="evidence" value="ECO:0007669"/>
    <property type="project" value="UniProtKB-EC"/>
</dbReference>
<keyword evidence="3 5" id="KW-0560">Oxidoreductase</keyword>
<comment type="function">
    <text evidence="5">Converts proline to delta-1-pyrroline-5-carboxylate.</text>
</comment>
<reference evidence="8 9" key="1">
    <citation type="journal article" date="2016" name="Mol. Biol. Evol.">
        <title>Comparative Genomics of Early-Diverging Mushroom-Forming Fungi Provides Insights into the Origins of Lignocellulose Decay Capabilities.</title>
        <authorList>
            <person name="Nagy L.G."/>
            <person name="Riley R."/>
            <person name="Tritt A."/>
            <person name="Adam C."/>
            <person name="Daum C."/>
            <person name="Floudas D."/>
            <person name="Sun H."/>
            <person name="Yadav J.S."/>
            <person name="Pangilinan J."/>
            <person name="Larsson K.H."/>
            <person name="Matsuura K."/>
            <person name="Barry K."/>
            <person name="Labutti K."/>
            <person name="Kuo R."/>
            <person name="Ohm R.A."/>
            <person name="Bhattacharya S.S."/>
            <person name="Shirouzu T."/>
            <person name="Yoshinaga Y."/>
            <person name="Martin F.M."/>
            <person name="Grigoriev I.V."/>
            <person name="Hibbett D.S."/>
        </authorList>
    </citation>
    <scope>NUCLEOTIDE SEQUENCE [LARGE SCALE GENOMIC DNA]</scope>
    <source>
        <strain evidence="8 9">93-53</strain>
    </source>
</reference>
<dbReference type="GO" id="GO:0005739">
    <property type="term" value="C:mitochondrion"/>
    <property type="evidence" value="ECO:0007669"/>
    <property type="project" value="TreeGrafter"/>
</dbReference>
<keyword evidence="9" id="KW-1185">Reference proteome</keyword>
<comment type="cofactor">
    <cofactor evidence="5">
        <name>FAD</name>
        <dbReference type="ChEBI" id="CHEBI:57692"/>
    </cofactor>
</comment>
<evidence type="ECO:0000256" key="3">
    <source>
        <dbReference type="ARBA" id="ARBA00023002"/>
    </source>
</evidence>
<feature type="domain" description="Proline dehydrogenase" evidence="7">
    <location>
        <begin position="180"/>
        <end position="554"/>
    </location>
</feature>
<dbReference type="InterPro" id="IPR015659">
    <property type="entry name" value="Proline_oxidase"/>
</dbReference>
<evidence type="ECO:0000256" key="2">
    <source>
        <dbReference type="ARBA" id="ARBA00012695"/>
    </source>
</evidence>
<dbReference type="PANTHER" id="PTHR13914:SF0">
    <property type="entry name" value="PROLINE DEHYDROGENASE 1, MITOCHONDRIAL"/>
    <property type="match status" value="1"/>
</dbReference>
<dbReference type="PANTHER" id="PTHR13914">
    <property type="entry name" value="PROLINE OXIDASE"/>
    <property type="match status" value="1"/>
</dbReference>
<dbReference type="GO" id="GO:0071949">
    <property type="term" value="F:FAD binding"/>
    <property type="evidence" value="ECO:0007669"/>
    <property type="project" value="TreeGrafter"/>
</dbReference>
<accession>A0A165FHW5</accession>
<dbReference type="InterPro" id="IPR029041">
    <property type="entry name" value="FAD-linked_oxidoreductase-like"/>
</dbReference>
<dbReference type="EMBL" id="KV427613">
    <property type="protein sequence ID" value="KZT08997.1"/>
    <property type="molecule type" value="Genomic_DNA"/>
</dbReference>
<protein>
    <recommendedName>
        <fullName evidence="2 5">Proline dehydrogenase</fullName>
        <ecNumber evidence="2 5">1.5.5.2</ecNumber>
    </recommendedName>
</protein>
<evidence type="ECO:0000313" key="9">
    <source>
        <dbReference type="Proteomes" id="UP000076871"/>
    </source>
</evidence>
<feature type="compositionally biased region" description="Low complexity" evidence="6">
    <location>
        <begin position="407"/>
        <end position="419"/>
    </location>
</feature>
<dbReference type="FunCoup" id="A0A165FHW5">
    <property type="interactions" value="288"/>
</dbReference>
<dbReference type="Gene3D" id="3.20.20.220">
    <property type="match status" value="1"/>
</dbReference>
<evidence type="ECO:0000313" key="8">
    <source>
        <dbReference type="EMBL" id="KZT08997.1"/>
    </source>
</evidence>
<dbReference type="EC" id="1.5.5.2" evidence="2 5"/>
<gene>
    <name evidence="8" type="ORF">LAESUDRAFT_723304</name>
</gene>
<evidence type="ECO:0000256" key="4">
    <source>
        <dbReference type="ARBA" id="ARBA00023062"/>
    </source>
</evidence>
<organism evidence="8 9">
    <name type="scientific">Laetiporus sulphureus 93-53</name>
    <dbReference type="NCBI Taxonomy" id="1314785"/>
    <lineage>
        <taxon>Eukaryota</taxon>
        <taxon>Fungi</taxon>
        <taxon>Dikarya</taxon>
        <taxon>Basidiomycota</taxon>
        <taxon>Agaricomycotina</taxon>
        <taxon>Agaricomycetes</taxon>
        <taxon>Polyporales</taxon>
        <taxon>Laetiporus</taxon>
    </lineage>
</organism>
<evidence type="ECO:0000256" key="5">
    <source>
        <dbReference type="RuleBase" id="RU364054"/>
    </source>
</evidence>
<keyword evidence="5" id="KW-0274">FAD</keyword>
<dbReference type="InParanoid" id="A0A165FHW5"/>
<evidence type="ECO:0000256" key="6">
    <source>
        <dbReference type="SAM" id="MobiDB-lite"/>
    </source>
</evidence>
<comment type="similarity">
    <text evidence="1 5">Belongs to the proline oxidase family.</text>
</comment>
<evidence type="ECO:0000256" key="1">
    <source>
        <dbReference type="ARBA" id="ARBA00005869"/>
    </source>
</evidence>
<sequence length="577" mass="63018">MWFRQACRRLVNARAHALPPARTLSTSSRSAFRTSRLFRIGLASGGVLTASVLLGNAVGTIHADAAHSEGKTDSERHKTPLSALIRTYAVYTMCSIPPLVDYSPAILSALSSVPGLKQFTEAFVRATFFNQFVGGDTAEDAVPVIEKLRSDNIGSLFVYSVEVDEAQATGQAKHDRETEQTMHKHIVAETLHCIDVAADFEDKHSGNNGTSVTGRKTWVAIKLSAMLPRPETLYNFSKHLVASRPAASPPIPFPGRPLPTDFNILSSNLPPDSPLSSADTADLQELLEDLRLIGARAKARNVRITVDAEHSWYQPAIDAFTLALQREFNKLPAKPSSFFRSSAPSEPANVQPLIYQTYQAYLRRTPGYLRQSIAAARTGGYALGVKLVRGAYHSQEIVSHEAARNASDPSSSHSLSISPDPQPPVWSTKPETDACYNESVVMLLQQVRKDIDGEAPRIGVFFGTHNWGSCDLILDQLLKLGIARKDETGTVAMPVETTERVAIGQLYGMCDALSNSLVERTRCDSPFVLKYLPYGALAEVMPYLSRRAIENKTVLGNGGAAEERKRAGAEIWARLFG</sequence>
<dbReference type="OrthoDB" id="5464at2759"/>
<keyword evidence="4 5" id="KW-0642">Proline metabolism</keyword>
<evidence type="ECO:0000259" key="7">
    <source>
        <dbReference type="Pfam" id="PF01619"/>
    </source>
</evidence>